<evidence type="ECO:0000313" key="12">
    <source>
        <dbReference type="Proteomes" id="UP000132784"/>
    </source>
</evidence>
<evidence type="ECO:0000256" key="7">
    <source>
        <dbReference type="ARBA" id="ARBA00022921"/>
    </source>
</evidence>
<dbReference type="Pfam" id="PF01366">
    <property type="entry name" value="PRTP"/>
    <property type="match status" value="1"/>
</dbReference>
<evidence type="ECO:0000256" key="1">
    <source>
        <dbReference type="ARBA" id="ARBA00022612"/>
    </source>
</evidence>
<dbReference type="OrthoDB" id="1448at10239"/>
<dbReference type="RefSeq" id="YP_007417831.1">
    <property type="nucleotide sequence ID" value="NC_020231.1"/>
</dbReference>
<dbReference type="EMBL" id="KC503762">
    <property type="protein sequence ID" value="AGE11535.1"/>
    <property type="molecule type" value="Genomic_DNA"/>
</dbReference>
<keyword evidence="7" id="KW-0426">Late protein</keyword>
<organismHost>
    <name type="scientific">Cavia porcellus</name>
    <name type="common">Guinea pig</name>
    <dbReference type="NCBI Taxonomy" id="10141"/>
</organismHost>
<evidence type="ECO:0000256" key="5">
    <source>
        <dbReference type="ARBA" id="ARBA00022833"/>
    </source>
</evidence>
<evidence type="ECO:0000313" key="10">
    <source>
        <dbReference type="EMBL" id="BAJ78524.1"/>
    </source>
</evidence>
<dbReference type="GO" id="GO:0008270">
    <property type="term" value="F:zinc ion binding"/>
    <property type="evidence" value="ECO:0007669"/>
    <property type="project" value="UniProtKB-KW"/>
</dbReference>
<dbReference type="KEGG" id="vg:14536658"/>
<dbReference type="GO" id="GO:0019073">
    <property type="term" value="P:viral DNA genome packaging"/>
    <property type="evidence" value="ECO:0007669"/>
    <property type="project" value="InterPro"/>
</dbReference>
<organism evidence="10 11">
    <name type="scientific">Guinea pig cytomegalovirus (strain 22122)</name>
    <name type="common">GPCMV</name>
    <dbReference type="NCBI Taxonomy" id="103920"/>
    <lineage>
        <taxon>Viruses</taxon>
        <taxon>Duplodnaviria</taxon>
        <taxon>Heunggongvirae</taxon>
        <taxon>Peploviricota</taxon>
        <taxon>Herviviricetes</taxon>
        <taxon>Herpesvirales</taxon>
        <taxon>Orthoherpesviridae</taxon>
        <taxon>Betaherpesvirinae</taxon>
        <taxon>Quwivirus</taxon>
        <taxon>Quwivirus caviidbeta2</taxon>
    </lineage>
</organism>
<evidence type="ECO:0000313" key="11">
    <source>
        <dbReference type="Proteomes" id="UP000102041"/>
    </source>
</evidence>
<dbReference type="GeneID" id="14536658"/>
<dbReference type="Proteomes" id="UP000102041">
    <property type="component" value="Segment"/>
</dbReference>
<keyword evidence="8" id="KW-0231">Viral genome packaging</keyword>
<keyword evidence="12" id="KW-1185">Reference proteome</keyword>
<evidence type="ECO:0000313" key="9">
    <source>
        <dbReference type="EMBL" id="AGE11535.1"/>
    </source>
</evidence>
<reference evidence="9 12" key="2">
    <citation type="journal article" date="2013" name="Genome Announc.">
        <title>Complete genome sequence of pathogenic Guinea pig cytomegalovirus from salivary gland homogenates of infected animals.</title>
        <authorList>
            <person name="Yang D."/>
            <person name="Tamburro K."/>
            <person name="Dittmer D."/>
            <person name="Cui X."/>
            <person name="McVoy M.A."/>
            <person name="Hernandez-Alvarado N."/>
            <person name="Schleiss M.R."/>
        </authorList>
    </citation>
    <scope>NUCLEOTIDE SEQUENCE [LARGE SCALE GENOMIC DNA]</scope>
    <source>
        <strain evidence="9">21222</strain>
    </source>
</reference>
<gene>
    <name evidence="10" type="primary">GP56</name>
</gene>
<evidence type="ECO:0000256" key="4">
    <source>
        <dbReference type="ARBA" id="ARBA00022771"/>
    </source>
</evidence>
<keyword evidence="3" id="KW-0547">Nucleotide-binding</keyword>
<accession>B7TPX2</accession>
<evidence type="ECO:0000256" key="2">
    <source>
        <dbReference type="ARBA" id="ARBA00022723"/>
    </source>
</evidence>
<dbReference type="GO" id="GO:0005524">
    <property type="term" value="F:ATP binding"/>
    <property type="evidence" value="ECO:0007669"/>
    <property type="project" value="UniProtKB-KW"/>
</dbReference>
<dbReference type="EMBL" id="AB592928">
    <property type="protein sequence ID" value="BAJ78524.1"/>
    <property type="molecule type" value="Genomic_DNA"/>
</dbReference>
<keyword evidence="6" id="KW-0067">ATP-binding</keyword>
<name>B7TPX2_GPCMV</name>
<dbReference type="Proteomes" id="UP000132784">
    <property type="component" value="Segment"/>
</dbReference>
<evidence type="ECO:0000256" key="6">
    <source>
        <dbReference type="ARBA" id="ARBA00022840"/>
    </source>
</evidence>
<reference evidence="10 11" key="1">
    <citation type="journal article" date="2011" name="J. Gen. Virol.">
        <title>Re-evaluation of the genome sequence of guinea pig cytomegalovirus.</title>
        <authorList>
            <person name="Kanai K."/>
            <person name="Yamada S."/>
            <person name="Yamamoto Y."/>
            <person name="Fukui Y."/>
            <person name="Kurane I."/>
            <person name="Inoue N."/>
        </authorList>
    </citation>
    <scope>NUCLEOTIDE SEQUENCE [LARGE SCALE GENOMIC DNA]</scope>
    <source>
        <strain evidence="10">22122</strain>
    </source>
</reference>
<evidence type="ECO:0000256" key="8">
    <source>
        <dbReference type="ARBA" id="ARBA00023219"/>
    </source>
</evidence>
<dbReference type="InterPro" id="IPR000501">
    <property type="entry name" value="UL28/UL56"/>
</dbReference>
<keyword evidence="4" id="KW-0863">Zinc-finger</keyword>
<proteinExistence type="inferred from homology"/>
<evidence type="ECO:0000256" key="3">
    <source>
        <dbReference type="ARBA" id="ARBA00022741"/>
    </source>
</evidence>
<dbReference type="HAMAP" id="MF_04014">
    <property type="entry name" value="HSV_TRM1"/>
    <property type="match status" value="1"/>
</dbReference>
<protein>
    <submittedName>
        <fullName evidence="9 10">GP56</fullName>
    </submittedName>
</protein>
<keyword evidence="2" id="KW-0479">Metal-binding</keyword>
<sequence length="755" mass="86580">MNSLQKLGVVCSKCNECALELQCLKYCDPVAILADGGPFKRNARIVAKLHATLYPSLREQNEQATTVLTLYLEMLIRCMHEDFTRMDAALRRFIDDGDRVAYYRRVLRLDVCDRHYRKIVSLNDHVSFDVKVDTLNDVERVICKLNCVYGLMCPSEGFALCRDLHDYLSRSHGVSPVVATETYHEAATCYKCYEELTVVPNQGRSIGKRLSGLLCDHVAVCKPLVQLETDMQTIEQDVIETVGRHDRLIGIISAIKNIATVTEGQHAYIGEAERALKEYNIFSEIPQQIYSLSDFTYWSKTSETIVKHVNVTIKQVNMYHHLCTLLQNELSKIFYGEPIVDMFTCMNVDLTEDERLFVGSVYAAPGKIIDLITSMSIKMFEDNPIFNRLHENNEVYMKIKYLIEEIRRPADSKESEILDDTAVSGQAGDPLYGGNPYAKQHDIDKEVVVRKRAYLRKVSEAGYEKVMRCIKKQENCISKLVNVNVMGTVVLEALSKLMNGFIRRIEVDESVMHVSDMVSYDDHLYVKNNLLHRTLPLESLPALGQEIYRFLNGPVFTHHRDFYGLPFNVNMAYACDNAGMLPHMKDDLVRCVEGTPNPNEWMISEYRKFFDFSDVTDLNTLQNRMWLYIRELVSSVALYNEKFGKQVQIYRIDEVSLTEVKGIVLTYNVGSPLFLVHEEGICRGDDLYSLLYQHLKGSRKTVTVRAEDEEVAPVKTRTSFDNATRTRYREIENSLLQLARDVDISFDDLVPRCLL</sequence>
<keyword evidence="1" id="KW-1188">Viral release from host cell</keyword>
<keyword evidence="5" id="KW-0862">Zinc</keyword>